<dbReference type="AlphaFoldDB" id="A0A172TN22"/>
<dbReference type="EMBL" id="CP011388">
    <property type="protein sequence ID" value="ANE48465.1"/>
    <property type="molecule type" value="Genomic_DNA"/>
</dbReference>
<dbReference type="PROSITE" id="PS51832">
    <property type="entry name" value="HD_GYP"/>
    <property type="match status" value="1"/>
</dbReference>
<dbReference type="KEGG" id="pswu:SY83_21720"/>
<keyword evidence="3" id="KW-1185">Reference proteome</keyword>
<dbReference type="PATRIC" id="fig|1178515.4.peg.4403"/>
<dbReference type="InterPro" id="IPR003607">
    <property type="entry name" value="HD/PDEase_dom"/>
</dbReference>
<dbReference type="Gene3D" id="1.10.3210.10">
    <property type="entry name" value="Hypothetical protein af1432"/>
    <property type="match status" value="1"/>
</dbReference>
<gene>
    <name evidence="2" type="ORF">SY83_21720</name>
</gene>
<keyword evidence="2" id="KW-0378">Hydrolase</keyword>
<dbReference type="InterPro" id="IPR006675">
    <property type="entry name" value="HDIG_dom"/>
</dbReference>
<evidence type="ECO:0000313" key="3">
    <source>
        <dbReference type="Proteomes" id="UP000076927"/>
    </source>
</evidence>
<evidence type="ECO:0000259" key="1">
    <source>
        <dbReference type="PROSITE" id="PS51832"/>
    </source>
</evidence>
<dbReference type="Pfam" id="PF13487">
    <property type="entry name" value="HD_5"/>
    <property type="match status" value="1"/>
</dbReference>
<feature type="domain" description="HD-GYP" evidence="1">
    <location>
        <begin position="111"/>
        <end position="306"/>
    </location>
</feature>
<dbReference type="GO" id="GO:0016787">
    <property type="term" value="F:hydrolase activity"/>
    <property type="evidence" value="ECO:0007669"/>
    <property type="project" value="UniProtKB-KW"/>
</dbReference>
<dbReference type="STRING" id="1178515.SY83_21720"/>
<reference evidence="2 3" key="1">
    <citation type="submission" date="2015-01" db="EMBL/GenBank/DDBJ databases">
        <title>Paenibacillus swuensis/DY6/whole genome sequencing.</title>
        <authorList>
            <person name="Kim M.K."/>
            <person name="Srinivasan S."/>
            <person name="Lee J.-J."/>
        </authorList>
    </citation>
    <scope>NUCLEOTIDE SEQUENCE [LARGE SCALE GENOMIC DNA]</scope>
    <source>
        <strain evidence="2 3">DY6</strain>
    </source>
</reference>
<dbReference type="InterPro" id="IPR037522">
    <property type="entry name" value="HD_GYP_dom"/>
</dbReference>
<name>A0A172TN22_9BACL</name>
<dbReference type="NCBIfam" id="TIGR00277">
    <property type="entry name" value="HDIG"/>
    <property type="match status" value="1"/>
</dbReference>
<proteinExistence type="predicted"/>
<dbReference type="SMART" id="SM00471">
    <property type="entry name" value="HDc"/>
    <property type="match status" value="1"/>
</dbReference>
<protein>
    <submittedName>
        <fullName evidence="2">HD family phosphohydrolase</fullName>
    </submittedName>
</protein>
<accession>A0A172TN22</accession>
<dbReference type="SUPFAM" id="SSF109604">
    <property type="entry name" value="HD-domain/PDEase-like"/>
    <property type="match status" value="1"/>
</dbReference>
<evidence type="ECO:0000313" key="2">
    <source>
        <dbReference type="EMBL" id="ANE48465.1"/>
    </source>
</evidence>
<sequence length="348" mass="39467">MRVHVTELVNGDTLNKDIYNSYGLMVISSGTVLQSKEISKLYLHSIDYVDILTRATLHDLEPDKLDNPYLSSMHSEYISALQGIESLFAQAFQDGKFEHEQMESSFGPLVINFKQQTDVVTLLLTLNSKDDYTYQHSVQVGMISYYIAKWLGLQEEEALIVGKAGFLHDIGKCRIDESILNKPGRLTETEYTEIKQHTIHGHEIISRSIGSSVYSRVALEHHERMDGQGYPNGKKGDELHFYSRIVAVADVYSAMISSRVYQEKRDLLTVLKELNRCSFGELDPVITQTFIKNMIPNFIGKKVMLKSGETGEIVMNNPNDFFSPLLQIGDQFCDLSKQSEAEIDTIFM</sequence>
<dbReference type="RefSeq" id="WP_068610351.1">
    <property type="nucleotide sequence ID" value="NZ_CP011388.1"/>
</dbReference>
<dbReference type="PANTHER" id="PTHR43155">
    <property type="entry name" value="CYCLIC DI-GMP PHOSPHODIESTERASE PA4108-RELATED"/>
    <property type="match status" value="1"/>
</dbReference>
<dbReference type="Proteomes" id="UP000076927">
    <property type="component" value="Chromosome"/>
</dbReference>
<organism evidence="2 3">
    <name type="scientific">Paenibacillus swuensis</name>
    <dbReference type="NCBI Taxonomy" id="1178515"/>
    <lineage>
        <taxon>Bacteria</taxon>
        <taxon>Bacillati</taxon>
        <taxon>Bacillota</taxon>
        <taxon>Bacilli</taxon>
        <taxon>Bacillales</taxon>
        <taxon>Paenibacillaceae</taxon>
        <taxon>Paenibacillus</taxon>
    </lineage>
</organism>
<dbReference type="CDD" id="cd00077">
    <property type="entry name" value="HDc"/>
    <property type="match status" value="1"/>
</dbReference>
<dbReference type="OrthoDB" id="9759601at2"/>